<evidence type="ECO:0000256" key="10">
    <source>
        <dbReference type="ARBA" id="ARBA00023012"/>
    </source>
</evidence>
<dbReference type="Gene3D" id="6.10.340.10">
    <property type="match status" value="1"/>
</dbReference>
<feature type="domain" description="HAMP" evidence="13">
    <location>
        <begin position="312"/>
        <end position="364"/>
    </location>
</feature>
<keyword evidence="6" id="KW-0547">Nucleotide-binding</keyword>
<proteinExistence type="predicted"/>
<dbReference type="Pfam" id="PF06580">
    <property type="entry name" value="His_kinase"/>
    <property type="match status" value="1"/>
</dbReference>
<keyword evidence="2" id="KW-1003">Cell membrane</keyword>
<dbReference type="OrthoDB" id="759642at2"/>
<dbReference type="Pfam" id="PF00672">
    <property type="entry name" value="HAMP"/>
    <property type="match status" value="1"/>
</dbReference>
<evidence type="ECO:0000256" key="1">
    <source>
        <dbReference type="ARBA" id="ARBA00004651"/>
    </source>
</evidence>
<reference evidence="15" key="1">
    <citation type="submission" date="2018-11" db="EMBL/GenBank/DDBJ databases">
        <title>Complete genome sequence of Paenibacillus sp. ML311-T8.</title>
        <authorList>
            <person name="Nam Y.-D."/>
            <person name="Kang J."/>
            <person name="Chung W.-H."/>
            <person name="Park Y.S."/>
        </authorList>
    </citation>
    <scope>NUCLEOTIDE SEQUENCE [LARGE SCALE GENOMIC DNA]</scope>
    <source>
        <strain evidence="15">ML311-T8</strain>
    </source>
</reference>
<feature type="transmembrane region" description="Helical" evidence="12">
    <location>
        <begin position="7"/>
        <end position="28"/>
    </location>
</feature>
<dbReference type="InterPro" id="IPR003660">
    <property type="entry name" value="HAMP_dom"/>
</dbReference>
<dbReference type="SMART" id="SM00304">
    <property type="entry name" value="HAMP"/>
    <property type="match status" value="1"/>
</dbReference>
<evidence type="ECO:0000256" key="9">
    <source>
        <dbReference type="ARBA" id="ARBA00022989"/>
    </source>
</evidence>
<dbReference type="RefSeq" id="WP_155704568.1">
    <property type="nucleotide sequence ID" value="NZ_CP034235.1"/>
</dbReference>
<gene>
    <name evidence="14" type="ORF">EHS13_33360</name>
</gene>
<dbReference type="CDD" id="cd06225">
    <property type="entry name" value="HAMP"/>
    <property type="match status" value="1"/>
</dbReference>
<keyword evidence="5 12" id="KW-0812">Transmembrane</keyword>
<comment type="subcellular location">
    <subcellularLocation>
        <location evidence="1">Cell membrane</location>
        <topology evidence="1">Multi-pass membrane protein</topology>
    </subcellularLocation>
</comment>
<keyword evidence="15" id="KW-1185">Reference proteome</keyword>
<organism evidence="14 15">
    <name type="scientific">Paenibacillus psychroresistens</name>
    <dbReference type="NCBI Taxonomy" id="1778678"/>
    <lineage>
        <taxon>Bacteria</taxon>
        <taxon>Bacillati</taxon>
        <taxon>Bacillota</taxon>
        <taxon>Bacilli</taxon>
        <taxon>Bacillales</taxon>
        <taxon>Paenibacillaceae</taxon>
        <taxon>Paenibacillus</taxon>
    </lineage>
</organism>
<keyword evidence="3" id="KW-0597">Phosphoprotein</keyword>
<evidence type="ECO:0000256" key="8">
    <source>
        <dbReference type="ARBA" id="ARBA00022840"/>
    </source>
</evidence>
<dbReference type="InterPro" id="IPR050640">
    <property type="entry name" value="Bact_2-comp_sensor_kinase"/>
</dbReference>
<evidence type="ECO:0000256" key="3">
    <source>
        <dbReference type="ARBA" id="ARBA00022553"/>
    </source>
</evidence>
<dbReference type="SUPFAM" id="SSF55874">
    <property type="entry name" value="ATPase domain of HSP90 chaperone/DNA topoisomerase II/histidine kinase"/>
    <property type="match status" value="1"/>
</dbReference>
<dbReference type="AlphaFoldDB" id="A0A6B8RUG4"/>
<dbReference type="InterPro" id="IPR036890">
    <property type="entry name" value="HATPase_C_sf"/>
</dbReference>
<evidence type="ECO:0000256" key="7">
    <source>
        <dbReference type="ARBA" id="ARBA00022777"/>
    </source>
</evidence>
<evidence type="ECO:0000259" key="13">
    <source>
        <dbReference type="PROSITE" id="PS50885"/>
    </source>
</evidence>
<evidence type="ECO:0000256" key="2">
    <source>
        <dbReference type="ARBA" id="ARBA00022475"/>
    </source>
</evidence>
<name>A0A6B8RUG4_9BACL</name>
<evidence type="ECO:0000256" key="6">
    <source>
        <dbReference type="ARBA" id="ARBA00022741"/>
    </source>
</evidence>
<evidence type="ECO:0000256" key="11">
    <source>
        <dbReference type="ARBA" id="ARBA00023136"/>
    </source>
</evidence>
<keyword evidence="7" id="KW-0418">Kinase</keyword>
<evidence type="ECO:0000256" key="5">
    <source>
        <dbReference type="ARBA" id="ARBA00022692"/>
    </source>
</evidence>
<keyword evidence="8" id="KW-0067">ATP-binding</keyword>
<dbReference type="PANTHER" id="PTHR34220:SF11">
    <property type="entry name" value="SENSOR PROTEIN KINASE HPTS"/>
    <property type="match status" value="1"/>
</dbReference>
<dbReference type="GO" id="GO:0005524">
    <property type="term" value="F:ATP binding"/>
    <property type="evidence" value="ECO:0007669"/>
    <property type="project" value="UniProtKB-KW"/>
</dbReference>
<evidence type="ECO:0000313" key="15">
    <source>
        <dbReference type="Proteomes" id="UP000426246"/>
    </source>
</evidence>
<dbReference type="SUPFAM" id="SSF158472">
    <property type="entry name" value="HAMP domain-like"/>
    <property type="match status" value="1"/>
</dbReference>
<keyword evidence="10" id="KW-0902">Two-component regulatory system</keyword>
<dbReference type="Pfam" id="PF02518">
    <property type="entry name" value="HATPase_c"/>
    <property type="match status" value="1"/>
</dbReference>
<dbReference type="KEGG" id="ppsc:EHS13_33360"/>
<dbReference type="PROSITE" id="PS50885">
    <property type="entry name" value="HAMP"/>
    <property type="match status" value="1"/>
</dbReference>
<dbReference type="EMBL" id="CP034235">
    <property type="protein sequence ID" value="QGQ99404.1"/>
    <property type="molecule type" value="Genomic_DNA"/>
</dbReference>
<evidence type="ECO:0000313" key="14">
    <source>
        <dbReference type="EMBL" id="QGQ99404.1"/>
    </source>
</evidence>
<accession>A0A6B8RUG4</accession>
<evidence type="ECO:0000256" key="4">
    <source>
        <dbReference type="ARBA" id="ARBA00022679"/>
    </source>
</evidence>
<sequence>MNHKKSLRLKFILGFIIVTAPLIFFLFYNNFYAMNVVRTEVSQSYYTFLETQVKSLDQTLEDTSNYILRIGTSDLSYTNLIPLTLYPMDSGDYFMAKQWLLRKFSDDLSTYKGIETFFVYSKKNKDLFNVQNTYEDNQRFASVLFPFFQAAKQIDFQNWQIVMQNNKYYMIRVIQISPKEVNRELYVGALIDIESLLHPLQLSDLGHSGKELLLMSDKGIPLIQTSLSTGNVNVIMEKLNHKDSKYISFSKSSQRTKNLLIGFPFQHAAMSLAVIIPEKIVLQKLLYFQRLLYLIPLGLIIILAFYLFFVKQVLLKPMHILIKGMRSITRGDLDVRLDDNSTKEFSFLIETFNIMASQVSNLKINVYEEMLKVQKAEFNHLQAQINPHFYLNSLNIIFSLSVLEKNLLVQKMTEHLADYFRFITRTHRDTILLSEEIGHIENYLEIQKLRFPNKLMFAISIPEMYLQNNVFPLLIQPFVENAIIHGMDKGKAVFHIEIKAQPSEEAPDSYEVLIIDNGKGFTAEKLEQLQAGQYAEGHGSDDKHLGIWNVHHRLRMKYGRQVKILFENGIEKGAIIRLRIPNQMTGENQGGRLNV</sequence>
<dbReference type="Proteomes" id="UP000426246">
    <property type="component" value="Chromosome"/>
</dbReference>
<keyword evidence="11 12" id="KW-0472">Membrane</keyword>
<dbReference type="InterPro" id="IPR003594">
    <property type="entry name" value="HATPase_dom"/>
</dbReference>
<dbReference type="GO" id="GO:0005886">
    <property type="term" value="C:plasma membrane"/>
    <property type="evidence" value="ECO:0007669"/>
    <property type="project" value="UniProtKB-SubCell"/>
</dbReference>
<dbReference type="PANTHER" id="PTHR34220">
    <property type="entry name" value="SENSOR HISTIDINE KINASE YPDA"/>
    <property type="match status" value="1"/>
</dbReference>
<keyword evidence="9 12" id="KW-1133">Transmembrane helix</keyword>
<dbReference type="GO" id="GO:0000155">
    <property type="term" value="F:phosphorelay sensor kinase activity"/>
    <property type="evidence" value="ECO:0007669"/>
    <property type="project" value="InterPro"/>
</dbReference>
<keyword evidence="4" id="KW-0808">Transferase</keyword>
<feature type="transmembrane region" description="Helical" evidence="12">
    <location>
        <begin position="291"/>
        <end position="310"/>
    </location>
</feature>
<dbReference type="InterPro" id="IPR010559">
    <property type="entry name" value="Sig_transdc_His_kin_internal"/>
</dbReference>
<protein>
    <submittedName>
        <fullName evidence="14">HAMP domain-containing protein</fullName>
    </submittedName>
</protein>
<dbReference type="Gene3D" id="3.30.565.10">
    <property type="entry name" value="Histidine kinase-like ATPase, C-terminal domain"/>
    <property type="match status" value="1"/>
</dbReference>
<evidence type="ECO:0000256" key="12">
    <source>
        <dbReference type="SAM" id="Phobius"/>
    </source>
</evidence>